<dbReference type="SUPFAM" id="SSF53335">
    <property type="entry name" value="S-adenosyl-L-methionine-dependent methyltransferases"/>
    <property type="match status" value="1"/>
</dbReference>
<dbReference type="STRING" id="365046.Rta_29940"/>
<dbReference type="OrthoDB" id="323463at2"/>
<dbReference type="Proteomes" id="UP000008385">
    <property type="component" value="Chromosome"/>
</dbReference>
<sequence length="510" mass="56127">MVWNDGYVVEEAYTSGFFRKQSPVHLSVACALAGFEPVDTRKPFTYLELGSGKGFTANVLAAANPHAQFFAADFMPGHIATAGELAQAAQLDNVTHLEKSFEQLAAGEGDLPPLDFITLHGVYSWINPENRRHIVDLIARRLKPGGIVYVSYNALPGWSAAAPLQRLVLEHARAVPGRLEAQVRDAKTLIDRLVQAKAGYFTANENGILRSRLDSWAKDKPMYLAHEYMNQSWQALYHADVVRDFAAAKLDFATSAELCLNVDPQQLPVEQRRIVEAVDDPVLRETVLDYLQNTAFRSDIFIRGARRMAPVRRRTWWEQIGLALTVPRRCATLGQPAEPGGEGRAFASPVLDVLEDGPRSVQELAGRQGCDPAAIANLMSLLVWHDQGAPFIVGTQASPKAASLRLNAVVAAQAVADDNYQALASPLLGSGVSASALQRLVYHALRGKPQPLDRQALTHWIWQVLTDQGPPIVLAHEPLPGKESELEEIRRVVDGILAMRAPIWHQLHMI</sequence>
<evidence type="ECO:0000313" key="3">
    <source>
        <dbReference type="EMBL" id="AEG94098.1"/>
    </source>
</evidence>
<dbReference type="Pfam" id="PF08242">
    <property type="entry name" value="Methyltransf_12"/>
    <property type="match status" value="1"/>
</dbReference>
<accession>F5XVZ5</accession>
<dbReference type="Gene3D" id="3.40.50.150">
    <property type="entry name" value="Vaccinia Virus protein VP39"/>
    <property type="match status" value="1"/>
</dbReference>
<dbReference type="Pfam" id="PF10119">
    <property type="entry name" value="MethyTransf_Reg"/>
    <property type="match status" value="1"/>
</dbReference>
<keyword evidence="4" id="KW-1185">Reference proteome</keyword>
<dbReference type="AlphaFoldDB" id="F5XVZ5"/>
<dbReference type="InterPro" id="IPR029063">
    <property type="entry name" value="SAM-dependent_MTases_sf"/>
</dbReference>
<dbReference type="RefSeq" id="WP_013902329.1">
    <property type="nucleotide sequence ID" value="NC_015677.1"/>
</dbReference>
<evidence type="ECO:0000313" key="4">
    <source>
        <dbReference type="Proteomes" id="UP000008385"/>
    </source>
</evidence>
<feature type="domain" description="Methyltransferase type 12" evidence="1">
    <location>
        <begin position="47"/>
        <end position="147"/>
    </location>
</feature>
<protein>
    <recommendedName>
        <fullName evidence="5">Methyltransferase</fullName>
    </recommendedName>
</protein>
<proteinExistence type="predicted"/>
<dbReference type="HOGENOM" id="CLU_032787_1_0_4"/>
<reference evidence="3 4" key="2">
    <citation type="journal article" date="2011" name="PLoS ONE">
        <title>The Cyst-Dividing Bacterium Ramlibacter tataouinensis TTB310 Genome Reveals a Well-Stocked Toolbox for Adaptation to a Desert Environment.</title>
        <authorList>
            <person name="De Luca G."/>
            <person name="Barakat M."/>
            <person name="Ortet P."/>
            <person name="Fochesato S."/>
            <person name="Jourlin-Castelli C."/>
            <person name="Ansaldi M."/>
            <person name="Py B."/>
            <person name="Fichant G."/>
            <person name="Coutinho P.M."/>
            <person name="Voulhoux R."/>
            <person name="Bastien O."/>
            <person name="Marechal E."/>
            <person name="Henrissat B."/>
            <person name="Quentin Y."/>
            <person name="Noirot P."/>
            <person name="Filloux A."/>
            <person name="Mejean V."/>
            <person name="Dubow M.S."/>
            <person name="Barras F."/>
            <person name="Barbe V."/>
            <person name="Weissenbach J."/>
            <person name="Mihalcescu I."/>
            <person name="Vermeglio A."/>
            <person name="Achouak W."/>
            <person name="Heulin T."/>
        </authorList>
    </citation>
    <scope>NUCLEOTIDE SEQUENCE [LARGE SCALE GENOMIC DNA]</scope>
    <source>
        <strain evidence="4">ATCC BAA-407 / DSM 14655 / LMG 21543 / TTB310</strain>
    </source>
</reference>
<dbReference type="EMBL" id="CP000245">
    <property type="protein sequence ID" value="AEG94098.1"/>
    <property type="molecule type" value="Genomic_DNA"/>
</dbReference>
<dbReference type="InterPro" id="IPR013217">
    <property type="entry name" value="Methyltransf_12"/>
</dbReference>
<reference evidence="4" key="1">
    <citation type="submission" date="2006-01" db="EMBL/GenBank/DDBJ databases">
        <title>Genome of the cyst-dividing bacterium Ramlibacter tataouinensis.</title>
        <authorList>
            <person name="Barakat M."/>
            <person name="Ortet P."/>
            <person name="De Luca G."/>
            <person name="Jourlin-Castelli C."/>
            <person name="Ansaldi M."/>
            <person name="Py B."/>
            <person name="Fichant G."/>
            <person name="Coutinho P."/>
            <person name="Voulhoux R."/>
            <person name="Bastien O."/>
            <person name="Roy S."/>
            <person name="Marechal E."/>
            <person name="Henrissat B."/>
            <person name="Quentin Y."/>
            <person name="Noirot P."/>
            <person name="Filloux A."/>
            <person name="Mejean V."/>
            <person name="DuBow M."/>
            <person name="Barras F."/>
            <person name="Heulin T."/>
        </authorList>
    </citation>
    <scope>NUCLEOTIDE SEQUENCE [LARGE SCALE GENOMIC DNA]</scope>
    <source>
        <strain evidence="4">ATCC BAA-407 / DSM 14655 / LMG 21543 / TTB310</strain>
    </source>
</reference>
<dbReference type="eggNOG" id="COG4122">
    <property type="taxonomic scope" value="Bacteria"/>
</dbReference>
<feature type="domain" description="Methyltransferase regulatory" evidence="2">
    <location>
        <begin position="221"/>
        <end position="303"/>
    </location>
</feature>
<organism evidence="3 4">
    <name type="scientific">Ramlibacter tataouinensis (strain ATCC BAA-407 / DSM 14655 / LMG 21543 / TTB310)</name>
    <dbReference type="NCBI Taxonomy" id="365046"/>
    <lineage>
        <taxon>Bacteria</taxon>
        <taxon>Pseudomonadati</taxon>
        <taxon>Pseudomonadota</taxon>
        <taxon>Betaproteobacteria</taxon>
        <taxon>Burkholderiales</taxon>
        <taxon>Comamonadaceae</taxon>
        <taxon>Ramlibacter</taxon>
    </lineage>
</organism>
<evidence type="ECO:0000259" key="1">
    <source>
        <dbReference type="Pfam" id="PF08242"/>
    </source>
</evidence>
<evidence type="ECO:0008006" key="5">
    <source>
        <dbReference type="Google" id="ProtNLM"/>
    </source>
</evidence>
<dbReference type="InterPro" id="IPR018773">
    <property type="entry name" value="MeTrfase_reg_dom_prd"/>
</dbReference>
<dbReference type="CDD" id="cd02440">
    <property type="entry name" value="AdoMet_MTases"/>
    <property type="match status" value="1"/>
</dbReference>
<dbReference type="PATRIC" id="fig|365046.3.peg.3064"/>
<dbReference type="KEGG" id="rta:Rta_29940"/>
<name>F5XVZ5_RAMTT</name>
<gene>
    <name evidence="3" type="ordered locus">Rta_29940</name>
</gene>
<evidence type="ECO:0000259" key="2">
    <source>
        <dbReference type="Pfam" id="PF10119"/>
    </source>
</evidence>